<sequence length="139" mass="15206">MLSSTIGVEHALASHRLYTDGAEVLYDYGTQAVGDELVDLVVVGTQQHQFSNLVKDYLERIQYGADGWASAVRLPPYQHAEVTIDPEAAFGLPVLRGARVEDLVDRFQSGDSITEIAEDFEVPTAELEDVIRVATRASA</sequence>
<organism evidence="1">
    <name type="scientific">uncultured Solirubrobacterales bacterium</name>
    <dbReference type="NCBI Taxonomy" id="768556"/>
    <lineage>
        <taxon>Bacteria</taxon>
        <taxon>Bacillati</taxon>
        <taxon>Actinomycetota</taxon>
        <taxon>Thermoleophilia</taxon>
        <taxon>Solirubrobacterales</taxon>
        <taxon>environmental samples</taxon>
    </lineage>
</organism>
<reference evidence="1" key="1">
    <citation type="submission" date="2020-02" db="EMBL/GenBank/DDBJ databases">
        <authorList>
            <person name="Meier V. D."/>
        </authorList>
    </citation>
    <scope>NUCLEOTIDE SEQUENCE</scope>
    <source>
        <strain evidence="1">AVDCRST_MAG45</strain>
    </source>
</reference>
<protein>
    <recommendedName>
        <fullName evidence="2">DUF433 domain-containing protein</fullName>
    </recommendedName>
</protein>
<dbReference type="AlphaFoldDB" id="A0A6J4T2K7"/>
<dbReference type="InterPro" id="IPR009057">
    <property type="entry name" value="Homeodomain-like_sf"/>
</dbReference>
<proteinExistence type="predicted"/>
<dbReference type="EMBL" id="CADCVU010000167">
    <property type="protein sequence ID" value="CAA9511564.1"/>
    <property type="molecule type" value="Genomic_DNA"/>
</dbReference>
<gene>
    <name evidence="1" type="ORF">AVDCRST_MAG45-1941</name>
</gene>
<dbReference type="Pfam" id="PF04255">
    <property type="entry name" value="DUF433"/>
    <property type="match status" value="1"/>
</dbReference>
<dbReference type="SUPFAM" id="SSF46689">
    <property type="entry name" value="Homeodomain-like"/>
    <property type="match status" value="1"/>
</dbReference>
<evidence type="ECO:0000313" key="1">
    <source>
        <dbReference type="EMBL" id="CAA9511564.1"/>
    </source>
</evidence>
<evidence type="ECO:0008006" key="2">
    <source>
        <dbReference type="Google" id="ProtNLM"/>
    </source>
</evidence>
<accession>A0A6J4T2K7</accession>
<name>A0A6J4T2K7_9ACTN</name>
<dbReference type="InterPro" id="IPR007367">
    <property type="entry name" value="DUF433"/>
</dbReference>